<evidence type="ECO:0000256" key="1">
    <source>
        <dbReference type="ARBA" id="ARBA00022741"/>
    </source>
</evidence>
<dbReference type="GO" id="GO:0005524">
    <property type="term" value="F:ATP binding"/>
    <property type="evidence" value="ECO:0007669"/>
    <property type="project" value="UniProtKB-KW"/>
</dbReference>
<feature type="region of interest" description="Disordered" evidence="6">
    <location>
        <begin position="207"/>
        <end position="284"/>
    </location>
</feature>
<feature type="compositionally biased region" description="Pro residues" evidence="6">
    <location>
        <begin position="150"/>
        <end position="162"/>
    </location>
</feature>
<feature type="domain" description="MyTH4" evidence="8">
    <location>
        <begin position="852"/>
        <end position="1025"/>
    </location>
</feature>
<dbReference type="SMART" id="SM00295">
    <property type="entry name" value="B41"/>
    <property type="match status" value="1"/>
</dbReference>
<comment type="similarity">
    <text evidence="5">Belongs to the TRAFAC class myosin-kinesin ATPase superfamily. Myosin family.</text>
</comment>
<feature type="domain" description="MyTH4" evidence="8">
    <location>
        <begin position="345"/>
        <end position="495"/>
    </location>
</feature>
<dbReference type="Gene3D" id="1.20.5.190">
    <property type="match status" value="1"/>
</dbReference>
<dbReference type="InterPro" id="IPR019749">
    <property type="entry name" value="Band_41_domain"/>
</dbReference>
<dbReference type="Pfam" id="PF00612">
    <property type="entry name" value="IQ"/>
    <property type="match status" value="1"/>
</dbReference>
<dbReference type="SUPFAM" id="SSF47031">
    <property type="entry name" value="Second domain of FERM"/>
    <property type="match status" value="1"/>
</dbReference>
<feature type="region of interest" description="Actin-binding" evidence="5">
    <location>
        <begin position="1364"/>
        <end position="1386"/>
    </location>
</feature>
<dbReference type="Gene3D" id="2.30.29.30">
    <property type="entry name" value="Pleckstrin-homology domain (PH domain)/Phosphotyrosine-binding domain (PTB)"/>
    <property type="match status" value="1"/>
</dbReference>
<dbReference type="HOGENOM" id="CLU_247068_0_0_1"/>
<feature type="compositionally biased region" description="Polar residues" evidence="6">
    <location>
        <begin position="240"/>
        <end position="251"/>
    </location>
</feature>
<dbReference type="GO" id="GO:0005737">
    <property type="term" value="C:cytoplasm"/>
    <property type="evidence" value="ECO:0007669"/>
    <property type="project" value="UniProtKB-ARBA"/>
</dbReference>
<dbReference type="SUPFAM" id="SSF52540">
    <property type="entry name" value="P-loop containing nucleoside triphosphate hydrolases"/>
    <property type="match status" value="1"/>
</dbReference>
<dbReference type="InterPro" id="IPR001609">
    <property type="entry name" value="Myosin_head_motor_dom-like"/>
</dbReference>
<dbReference type="Gene3D" id="3.10.20.90">
    <property type="entry name" value="Phosphatidylinositol 3-kinase Catalytic Subunit, Chain A, domain 1"/>
    <property type="match status" value="1"/>
</dbReference>
<evidence type="ECO:0000256" key="5">
    <source>
        <dbReference type="PROSITE-ProRule" id="PRU00782"/>
    </source>
</evidence>
<sequence length="1535" mass="177783">MRRVDEEMRKREKMESERKKREEELLQQKSTDILEECERLVQEELDVLCHMAEQINSKFNQTEEEDSNTKDVISSQQNNNESVDLDNLFAFLSEVTPNSSANPLIDDISDKMDSLVQDLDNEIEKHKITEDENSELKSLNHSRSNNKPTLPEPTMKPPPPPAENVLNGNITNNMAKTANIISTNSVRPKIHNDEPIYEAVLLKDLPVQPPPIPIVPNNRPTTPSYLSTEASKLRSKSPSKEGNLNSPSQIKRLSGADYPLPSPSSPKQSRPSSRTSSIGKMQKIDLTEKENEVVKDDIYYDILEFAENFFNTHERTPEGSIMKTLTRKNSKVADVVPKYEMITYYRGNTIPTSHIHMYDPENIVIACNIFRDLCKYAKGDINSERELQVIQFIIAQGIDREEVRDEIFVQCMRQATNNPYVESTDRIWLLLCLIIVAFQPSKSLFRYFESFLKRNLETLDGKLKQYAQWCLDNCKCTKVSPRLYPPSSVEVAAMRRLGTIVCRFFFLDGRTKAIDVHPTDTASDAVAKLADKLNLCNTEGWAIYQSRPDGEEHVKSHDYLYDIIANWELKQTKTYEVTRELSQDPVEINLLYAQAVYSVVKRDDFPVSEKVALQLAGLQAQVALGDPSHQQKPEYYTDVGNYLPERISKTREEQFWVPILAQAHRQYGGNRTEMTAKVLYLSCVMQYPLYGTTMFEVKYRGYWNYGNTLIFGINWEGIAFIRNDDKFVLFTFKYTDIESIMLDPSDSFITITLTRQTQNQPNINGGLNTDQQRCFVFETVQKNEIGALIVSYYPQLSSWLTENESQIKKSKGITNEDRVRLYHNVVVCRRHLIEEDIVRKPQDSSGGFLRSTLRRLSKHRLEKLRAEGNSVQDHGETYKGFPHAFWAFSRLPLLQSLILKYAGLGQSGDSIQRAEDEHITLIQSIMEKVMSQESLLNEFYLQLIKQTTDHPDPNSRVNLRHWALMSLACSVILPPQKHVRKYLIIHLKRCASDFITEEGKYARITFQSPGERNYHVFYQLVAEGQQNEHMATFFHLKEPNTYRYLYNLDQSEVDLDITSEAKRFEALLMAFTVLQIPQPMIDGIIKVLSAILWLGNLNFKDIDGEKCEQINVRGNITEIPLKFQEARENRHAMAKALYSRTFAWLISQINTCINPGQDAYRFLGVLDIFGFEDFKINSFEQLCINYTNEKLHKFFNHYVFALEQEIYELEEINFEHIEFTDNTSCLELIEKPPRCILKLLTEQCHMPKGSDLAYLTNLHSEFENNSCYVKGSDRRLWKTEFGIKHYAGSVTYQVNGFVDKNRDVQQDVFFDFMSRSENTFVQELSSYQDLLSLQSQNPISNTNTVSRGTSKGKLTVSDTFRQQLQSLVDVLQSTKPWYVRCIKPNADKLPNDFNDKLVLDQLKYLGIQYRCLTLSKRLKCDSDLKELVIMVIKELNVPFSEWQIGKTKVFLRSRAHESIEEMRKKLINSKALLIQKTWKKYIYVKKYNRIRNATIKIQQAYKAWKLRIDFLRKRRAAIVIQSHLRGVFAREDVLL</sequence>
<reference evidence="10" key="2">
    <citation type="submission" date="2015-06" db="UniProtKB">
        <authorList>
            <consortium name="EnsemblMetazoa"/>
        </authorList>
    </citation>
    <scope>IDENTIFICATION</scope>
</reference>
<name>T1GA64_MEGSC</name>
<dbReference type="InterPro" id="IPR038185">
    <property type="entry name" value="MyTH4_dom_sf"/>
</dbReference>
<dbReference type="InterPro" id="IPR000048">
    <property type="entry name" value="IQ_motif_EF-hand-BS"/>
</dbReference>
<evidence type="ECO:0000259" key="8">
    <source>
        <dbReference type="PROSITE" id="PS51016"/>
    </source>
</evidence>
<dbReference type="GO" id="GO:0009887">
    <property type="term" value="P:animal organ morphogenesis"/>
    <property type="evidence" value="ECO:0007669"/>
    <property type="project" value="UniProtKB-ARBA"/>
</dbReference>
<dbReference type="Pfam" id="PF00373">
    <property type="entry name" value="FERM_M"/>
    <property type="match status" value="1"/>
</dbReference>
<dbReference type="OMA" id="FFNTHER"/>
<evidence type="ECO:0000256" key="3">
    <source>
        <dbReference type="ARBA" id="ARBA00023123"/>
    </source>
</evidence>
<keyword evidence="1" id="KW-0547">Nucleotide-binding</keyword>
<dbReference type="InterPro" id="IPR029071">
    <property type="entry name" value="Ubiquitin-like_domsf"/>
</dbReference>
<dbReference type="GO" id="GO:0016459">
    <property type="term" value="C:myosin complex"/>
    <property type="evidence" value="ECO:0007669"/>
    <property type="project" value="UniProtKB-KW"/>
</dbReference>
<dbReference type="Gene3D" id="3.40.850.10">
    <property type="entry name" value="Kinesin motor domain"/>
    <property type="match status" value="1"/>
</dbReference>
<dbReference type="SUPFAM" id="SSF50729">
    <property type="entry name" value="PH domain-like"/>
    <property type="match status" value="1"/>
</dbReference>
<dbReference type="PANTHER" id="PTHR46049">
    <property type="entry name" value="AGAP003327-PA"/>
    <property type="match status" value="1"/>
</dbReference>
<dbReference type="SMART" id="SM00242">
    <property type="entry name" value="MYSc"/>
    <property type="match status" value="1"/>
</dbReference>
<feature type="compositionally biased region" description="Polar residues" evidence="6">
    <location>
        <begin position="70"/>
        <end position="79"/>
    </location>
</feature>
<dbReference type="InterPro" id="IPR011993">
    <property type="entry name" value="PH-like_dom_sf"/>
</dbReference>
<dbReference type="Pfam" id="PF21989">
    <property type="entry name" value="RA_2"/>
    <property type="match status" value="1"/>
</dbReference>
<dbReference type="Gene3D" id="1.20.58.530">
    <property type="match status" value="1"/>
</dbReference>
<keyword evidence="5" id="KW-0009">Actin-binding</keyword>
<dbReference type="Gene3D" id="6.20.240.20">
    <property type="match status" value="1"/>
</dbReference>
<dbReference type="EMBL" id="CAQQ02392746">
    <property type="status" value="NOT_ANNOTATED_CDS"/>
    <property type="molecule type" value="Genomic_DNA"/>
</dbReference>
<dbReference type="Gene3D" id="1.10.10.820">
    <property type="match status" value="1"/>
</dbReference>
<evidence type="ECO:0000313" key="10">
    <source>
        <dbReference type="EnsemblMetazoa" id="MESCA000112-PA"/>
    </source>
</evidence>
<dbReference type="SMART" id="SM00139">
    <property type="entry name" value="MyTH4"/>
    <property type="match status" value="1"/>
</dbReference>
<keyword evidence="11" id="KW-1185">Reference proteome</keyword>
<evidence type="ECO:0008006" key="12">
    <source>
        <dbReference type="Google" id="ProtNLM"/>
    </source>
</evidence>
<evidence type="ECO:0000256" key="4">
    <source>
        <dbReference type="ARBA" id="ARBA00023175"/>
    </source>
</evidence>
<dbReference type="Pfam" id="PF00784">
    <property type="entry name" value="MyTH4"/>
    <property type="match status" value="2"/>
</dbReference>
<dbReference type="Gene3D" id="1.20.80.10">
    <property type="match status" value="1"/>
</dbReference>
<dbReference type="PROSITE" id="PS50057">
    <property type="entry name" value="FERM_3"/>
    <property type="match status" value="1"/>
</dbReference>
<feature type="region of interest" description="Disordered" evidence="6">
    <location>
        <begin position="126"/>
        <end position="168"/>
    </location>
</feature>
<evidence type="ECO:0000313" key="11">
    <source>
        <dbReference type="Proteomes" id="UP000015102"/>
    </source>
</evidence>
<dbReference type="SMART" id="SM00015">
    <property type="entry name" value="IQ"/>
    <property type="match status" value="3"/>
</dbReference>
<evidence type="ECO:0000256" key="6">
    <source>
        <dbReference type="SAM" id="MobiDB-lite"/>
    </source>
</evidence>
<dbReference type="CDD" id="cd14473">
    <property type="entry name" value="FERM_B-lobe"/>
    <property type="match status" value="1"/>
</dbReference>
<dbReference type="GO" id="GO:0030182">
    <property type="term" value="P:neuron differentiation"/>
    <property type="evidence" value="ECO:0007669"/>
    <property type="project" value="UniProtKB-ARBA"/>
</dbReference>
<dbReference type="PROSITE" id="PS51016">
    <property type="entry name" value="MYTH4"/>
    <property type="match status" value="2"/>
</dbReference>
<dbReference type="EnsemblMetazoa" id="MESCA000112-RA">
    <property type="protein sequence ID" value="MESCA000112-PA"/>
    <property type="gene ID" value="MESCA000112"/>
</dbReference>
<dbReference type="InterPro" id="IPR019748">
    <property type="entry name" value="FERM_central"/>
</dbReference>
<protein>
    <recommendedName>
        <fullName evidence="12">Myosin motor domain-containing protein</fullName>
    </recommendedName>
</protein>
<organism evidence="10 11">
    <name type="scientific">Megaselia scalaris</name>
    <name type="common">Humpbacked fly</name>
    <name type="synonym">Phora scalaris</name>
    <dbReference type="NCBI Taxonomy" id="36166"/>
    <lineage>
        <taxon>Eukaryota</taxon>
        <taxon>Metazoa</taxon>
        <taxon>Ecdysozoa</taxon>
        <taxon>Arthropoda</taxon>
        <taxon>Hexapoda</taxon>
        <taxon>Insecta</taxon>
        <taxon>Pterygota</taxon>
        <taxon>Neoptera</taxon>
        <taxon>Endopterygota</taxon>
        <taxon>Diptera</taxon>
        <taxon>Brachycera</taxon>
        <taxon>Muscomorpha</taxon>
        <taxon>Platypezoidea</taxon>
        <taxon>Phoridae</taxon>
        <taxon>Megaseliini</taxon>
        <taxon>Megaselia</taxon>
    </lineage>
</organism>
<dbReference type="PROSITE" id="PS51456">
    <property type="entry name" value="MYOSIN_MOTOR"/>
    <property type="match status" value="1"/>
</dbReference>
<reference evidence="11" key="1">
    <citation type="submission" date="2013-02" db="EMBL/GenBank/DDBJ databases">
        <authorList>
            <person name="Hughes D."/>
        </authorList>
    </citation>
    <scope>NUCLEOTIDE SEQUENCE</scope>
    <source>
        <strain>Durham</strain>
        <strain evidence="11">NC isolate 2 -- Noor lab</strain>
    </source>
</reference>
<feature type="compositionally biased region" description="Polar residues" evidence="6">
    <location>
        <begin position="136"/>
        <end position="146"/>
    </location>
</feature>
<dbReference type="InterPro" id="IPR051724">
    <property type="entry name" value="Actin_motor_Myosin"/>
</dbReference>
<proteinExistence type="inferred from homology"/>
<dbReference type="PRINTS" id="PR00193">
    <property type="entry name" value="MYOSINHEAVY"/>
</dbReference>
<dbReference type="InterPro" id="IPR000299">
    <property type="entry name" value="FERM_domain"/>
</dbReference>
<feature type="region of interest" description="Disordered" evidence="6">
    <location>
        <begin position="1"/>
        <end position="25"/>
    </location>
</feature>
<dbReference type="Gene3D" id="1.20.120.720">
    <property type="entry name" value="Myosin VI head, motor domain, U50 subdomain"/>
    <property type="match status" value="1"/>
</dbReference>
<dbReference type="SUPFAM" id="SSF54236">
    <property type="entry name" value="Ubiquitin-like"/>
    <property type="match status" value="1"/>
</dbReference>
<dbReference type="Proteomes" id="UP000015102">
    <property type="component" value="Unassembled WGS sequence"/>
</dbReference>
<dbReference type="PANTHER" id="PTHR46049:SF5">
    <property type="entry name" value="PLECKSTRIN HOMOLOGY DOMAIN-CONTAINING FAMILY H MEMBER 3"/>
    <property type="match status" value="1"/>
</dbReference>
<keyword evidence="4" id="KW-0505">Motor protein</keyword>
<comment type="caution">
    <text evidence="5">Lacks conserved residue(s) required for the propagation of feature annotation.</text>
</comment>
<keyword evidence="2" id="KW-0067">ATP-binding</keyword>
<keyword evidence="3 5" id="KW-0518">Myosin</keyword>
<evidence type="ECO:0000259" key="7">
    <source>
        <dbReference type="PROSITE" id="PS50057"/>
    </source>
</evidence>
<feature type="region of interest" description="Disordered" evidence="6">
    <location>
        <begin position="59"/>
        <end position="79"/>
    </location>
</feature>
<dbReference type="Pfam" id="PF00063">
    <property type="entry name" value="Myosin_head"/>
    <property type="match status" value="1"/>
</dbReference>
<dbReference type="GO" id="GO:0071944">
    <property type="term" value="C:cell periphery"/>
    <property type="evidence" value="ECO:0007669"/>
    <property type="project" value="UniProtKB-ARBA"/>
</dbReference>
<dbReference type="STRING" id="36166.T1GA64"/>
<evidence type="ECO:0000259" key="9">
    <source>
        <dbReference type="PROSITE" id="PS51456"/>
    </source>
</evidence>
<dbReference type="InterPro" id="IPR014352">
    <property type="entry name" value="FERM/acyl-CoA-bd_prot_sf"/>
</dbReference>
<dbReference type="GO" id="GO:0003779">
    <property type="term" value="F:actin binding"/>
    <property type="evidence" value="ECO:0007669"/>
    <property type="project" value="UniProtKB-KW"/>
</dbReference>
<dbReference type="InterPro" id="IPR036961">
    <property type="entry name" value="Kinesin_motor_dom_sf"/>
</dbReference>
<dbReference type="InterPro" id="IPR027417">
    <property type="entry name" value="P-loop_NTPase"/>
</dbReference>
<dbReference type="InterPro" id="IPR035963">
    <property type="entry name" value="FERM_2"/>
</dbReference>
<dbReference type="Gene3D" id="1.25.40.530">
    <property type="entry name" value="MyTH4 domain"/>
    <property type="match status" value="2"/>
</dbReference>
<accession>T1GA64</accession>
<dbReference type="GO" id="GO:0003774">
    <property type="term" value="F:cytoskeletal motor activity"/>
    <property type="evidence" value="ECO:0007669"/>
    <property type="project" value="InterPro"/>
</dbReference>
<dbReference type="PROSITE" id="PS50096">
    <property type="entry name" value="IQ"/>
    <property type="match status" value="1"/>
</dbReference>
<feature type="domain" description="FERM" evidence="7">
    <location>
        <begin position="500"/>
        <end position="800"/>
    </location>
</feature>
<feature type="domain" description="Myosin motor" evidence="9">
    <location>
        <begin position="1003"/>
        <end position="1407"/>
    </location>
</feature>
<dbReference type="InterPro" id="IPR000857">
    <property type="entry name" value="MyTH4_dom"/>
</dbReference>
<feature type="compositionally biased region" description="Low complexity" evidence="6">
    <location>
        <begin position="265"/>
        <end position="277"/>
    </location>
</feature>
<evidence type="ECO:0000256" key="2">
    <source>
        <dbReference type="ARBA" id="ARBA00022840"/>
    </source>
</evidence>